<gene>
    <name evidence="1" type="ORF">PLOB_00011331</name>
</gene>
<dbReference type="Proteomes" id="UP001159405">
    <property type="component" value="Unassembled WGS sequence"/>
</dbReference>
<dbReference type="EMBL" id="CALNXK010000016">
    <property type="protein sequence ID" value="CAH3103232.1"/>
    <property type="molecule type" value="Genomic_DNA"/>
</dbReference>
<feature type="non-terminal residue" evidence="1">
    <location>
        <position position="1"/>
    </location>
</feature>
<protein>
    <recommendedName>
        <fullName evidence="3">Maturase K</fullName>
    </recommendedName>
</protein>
<evidence type="ECO:0008006" key="3">
    <source>
        <dbReference type="Google" id="ProtNLM"/>
    </source>
</evidence>
<proteinExistence type="predicted"/>
<comment type="caution">
    <text evidence="1">The sequence shown here is derived from an EMBL/GenBank/DDBJ whole genome shotgun (WGS) entry which is preliminary data.</text>
</comment>
<accession>A0ABN8NFU5</accession>
<evidence type="ECO:0000313" key="2">
    <source>
        <dbReference type="Proteomes" id="UP001159405"/>
    </source>
</evidence>
<organism evidence="1 2">
    <name type="scientific">Porites lobata</name>
    <dbReference type="NCBI Taxonomy" id="104759"/>
    <lineage>
        <taxon>Eukaryota</taxon>
        <taxon>Metazoa</taxon>
        <taxon>Cnidaria</taxon>
        <taxon>Anthozoa</taxon>
        <taxon>Hexacorallia</taxon>
        <taxon>Scleractinia</taxon>
        <taxon>Fungiina</taxon>
        <taxon>Poritidae</taxon>
        <taxon>Porites</taxon>
    </lineage>
</organism>
<sequence>YTDLDEYSDKSNDAVPDITQRIAALESIYSRRLSSSSTPKERLGCQTGVSQTLKKHSLKTLTNASSFKKEKSSFLSDYQPRSCNTMFVQTDGVLYLPHAHSPISRPAVWTSLLVALVYSCTLPLFQQLMGRAWSLRIHGHFDAKSLQAELVKQKTNIVGKKFFYRLCKSYVDFTSEHVPILMPGFHMIAQSLKKKKISDRRNYSDHMETTPQRSQRQRSLKSNFFYLSDRWKVVFI</sequence>
<evidence type="ECO:0000313" key="1">
    <source>
        <dbReference type="EMBL" id="CAH3103232.1"/>
    </source>
</evidence>
<keyword evidence="2" id="KW-1185">Reference proteome</keyword>
<reference evidence="1 2" key="1">
    <citation type="submission" date="2022-05" db="EMBL/GenBank/DDBJ databases">
        <authorList>
            <consortium name="Genoscope - CEA"/>
            <person name="William W."/>
        </authorList>
    </citation>
    <scope>NUCLEOTIDE SEQUENCE [LARGE SCALE GENOMIC DNA]</scope>
</reference>
<name>A0ABN8NFU5_9CNID</name>